<organism evidence="8 9">
    <name type="scientific">Peterkaempfera bronchialis</name>
    <dbReference type="NCBI Taxonomy" id="2126346"/>
    <lineage>
        <taxon>Bacteria</taxon>
        <taxon>Bacillati</taxon>
        <taxon>Actinomycetota</taxon>
        <taxon>Actinomycetes</taxon>
        <taxon>Kitasatosporales</taxon>
        <taxon>Streptomycetaceae</taxon>
        <taxon>Peterkaempfera</taxon>
    </lineage>
</organism>
<dbReference type="InterPro" id="IPR005561">
    <property type="entry name" value="ANTAR"/>
</dbReference>
<evidence type="ECO:0000256" key="3">
    <source>
        <dbReference type="ARBA" id="ARBA00023163"/>
    </source>
</evidence>
<dbReference type="Pfam" id="PF08447">
    <property type="entry name" value="PAS_3"/>
    <property type="match status" value="1"/>
</dbReference>
<accession>A0A345T6S8</accession>
<evidence type="ECO:0000256" key="4">
    <source>
        <dbReference type="SAM" id="MobiDB-lite"/>
    </source>
</evidence>
<evidence type="ECO:0000256" key="2">
    <source>
        <dbReference type="ARBA" id="ARBA00023015"/>
    </source>
</evidence>
<dbReference type="PANTHER" id="PTHR43156:SF2">
    <property type="entry name" value="STAGE II SPORULATION PROTEIN E"/>
    <property type="match status" value="1"/>
</dbReference>
<dbReference type="Gene3D" id="3.30.450.20">
    <property type="entry name" value="PAS domain"/>
    <property type="match status" value="1"/>
</dbReference>
<evidence type="ECO:0000313" key="9">
    <source>
        <dbReference type="Proteomes" id="UP000249340"/>
    </source>
</evidence>
<feature type="region of interest" description="Disordered" evidence="4">
    <location>
        <begin position="1"/>
        <end position="33"/>
    </location>
</feature>
<dbReference type="Pfam" id="PF03861">
    <property type="entry name" value="ANTAR"/>
    <property type="match status" value="1"/>
</dbReference>
<dbReference type="InterPro" id="IPR035965">
    <property type="entry name" value="PAS-like_dom_sf"/>
</dbReference>
<dbReference type="Proteomes" id="UP000249340">
    <property type="component" value="Chromosome"/>
</dbReference>
<dbReference type="InterPro" id="IPR001932">
    <property type="entry name" value="PPM-type_phosphatase-like_dom"/>
</dbReference>
<dbReference type="Pfam" id="PF07228">
    <property type="entry name" value="SpoIIE"/>
    <property type="match status" value="1"/>
</dbReference>
<dbReference type="KEGG" id="stri:C7M71_026735"/>
<evidence type="ECO:0000259" key="7">
    <source>
        <dbReference type="PROSITE" id="PS51746"/>
    </source>
</evidence>
<dbReference type="SMART" id="SM01012">
    <property type="entry name" value="ANTAR"/>
    <property type="match status" value="1"/>
</dbReference>
<dbReference type="InterPro" id="IPR013655">
    <property type="entry name" value="PAS_fold_3"/>
</dbReference>
<dbReference type="PROSITE" id="PS51746">
    <property type="entry name" value="PPM_2"/>
    <property type="match status" value="1"/>
</dbReference>
<dbReference type="SMART" id="SM00331">
    <property type="entry name" value="PP2C_SIG"/>
    <property type="match status" value="1"/>
</dbReference>
<dbReference type="InterPro" id="IPR036457">
    <property type="entry name" value="PPM-type-like_dom_sf"/>
</dbReference>
<dbReference type="OrthoDB" id="7943561at2"/>
<dbReference type="InterPro" id="IPR036388">
    <property type="entry name" value="WH-like_DNA-bd_sf"/>
</dbReference>
<proteinExistence type="predicted"/>
<feature type="domain" description="ANTAR" evidence="6">
    <location>
        <begin position="34"/>
        <end position="95"/>
    </location>
</feature>
<reference evidence="9" key="1">
    <citation type="submission" date="2018-07" db="EMBL/GenBank/DDBJ databases">
        <title>Streptacidiphilus bronchialis DSM 106435 chromosome.</title>
        <authorList>
            <person name="Batra D."/>
            <person name="Gulvik C.A."/>
        </authorList>
    </citation>
    <scope>NUCLEOTIDE SEQUENCE [LARGE SCALE GENOMIC DNA]</scope>
    <source>
        <strain evidence="9">DSM 106435</strain>
    </source>
</reference>
<dbReference type="SUPFAM" id="SSF55781">
    <property type="entry name" value="GAF domain-like"/>
    <property type="match status" value="1"/>
</dbReference>
<protein>
    <submittedName>
        <fullName evidence="8">ANTAR domain-containing protein</fullName>
    </submittedName>
</protein>
<dbReference type="InterPro" id="IPR000700">
    <property type="entry name" value="PAS-assoc_C"/>
</dbReference>
<dbReference type="SUPFAM" id="SSF55785">
    <property type="entry name" value="PYP-like sensor domain (PAS domain)"/>
    <property type="match status" value="1"/>
</dbReference>
<dbReference type="GO" id="GO:0003723">
    <property type="term" value="F:RNA binding"/>
    <property type="evidence" value="ECO:0007669"/>
    <property type="project" value="InterPro"/>
</dbReference>
<dbReference type="Gene3D" id="1.10.10.10">
    <property type="entry name" value="Winged helix-like DNA-binding domain superfamily/Winged helix DNA-binding domain"/>
    <property type="match status" value="1"/>
</dbReference>
<feature type="domain" description="PAC" evidence="5">
    <location>
        <begin position="503"/>
        <end position="555"/>
    </location>
</feature>
<keyword evidence="2" id="KW-0805">Transcription regulation</keyword>
<evidence type="ECO:0000256" key="1">
    <source>
        <dbReference type="ARBA" id="ARBA00022801"/>
    </source>
</evidence>
<sequence>MARPVTDGRRPPPPERIEEHPFVETPAQPPHSGVDLLARTVGRLRAEESTRALIELAKGILVERLGCGPAEAARHLRLLADSSRLPLPELAADIVNQAAGDLVAQAAAPTGEQTTAPTGEQAADPATRATAVRLRAAECAALAADDTGAVARVLLDQAAAPLGATAVAVWAAHADGTLTLAGHAGFTEGEAARWHHVPPGVGTLAQQALTGRRTLWFPALGDRGGDTSTATVGRGAPATSGARAVLPAGPGDRLLGVLEIAWPDVRPPLTPQLRRQLEALADLCGHTLDAGFDPADPAAGPGTGLPDLLGGLLDPAMVLRPVYGADRRIADFRIESTNEPFVDPVGRSPGRLRGLGLLEAYPLAATEGGLFDRAARTLATGEPYRADAVRLRMLLDDVPLAVEAHIGMSRLGDAVLLTWRIPGEETRLAHLLQHAQRLGRIGGFEENLVSGAVSWNAQLYALYGLPPTAAPVPVARLRSRAHPDDAVAIGRFLRTVLHHGQEGAATFRLLRGDGVVRHVRVVAEPVLGEGGRPVGVRGAYQDVSAQHWTEVALAATRDRLADTEQESADRHRLALQLQQAIMPPTAPPVDAAGLRVAVRYRPAEKGHRIGGDWYDAVLLPTGQVLLAVGDVAGHGIAAATGMVVLRNALRGLAATGAGPGQLLGWLNAVAHHLTEHVTATAVCGLYDPETRTLRWARAGHLPPVLVRAGAAEALPLPKGVLLGAVAEAEYEERRLVLDDDDTLLLYTDGLIERRDRSVQQSIARLLATAAGAEDDLEEYLDRLLTHSNADTDDDTCLIGVRLRQRPT</sequence>
<dbReference type="SUPFAM" id="SSF81606">
    <property type="entry name" value="PP2C-like"/>
    <property type="match status" value="1"/>
</dbReference>
<dbReference type="InterPro" id="IPR052016">
    <property type="entry name" value="Bact_Sigma-Reg"/>
</dbReference>
<dbReference type="PROSITE" id="PS50113">
    <property type="entry name" value="PAC"/>
    <property type="match status" value="1"/>
</dbReference>
<keyword evidence="3" id="KW-0804">Transcription</keyword>
<keyword evidence="1" id="KW-0378">Hydrolase</keyword>
<dbReference type="InterPro" id="IPR029016">
    <property type="entry name" value="GAF-like_dom_sf"/>
</dbReference>
<name>A0A345T6S8_9ACTN</name>
<dbReference type="EMBL" id="CP031264">
    <property type="protein sequence ID" value="AXI81683.1"/>
    <property type="molecule type" value="Genomic_DNA"/>
</dbReference>
<dbReference type="PANTHER" id="PTHR43156">
    <property type="entry name" value="STAGE II SPORULATION PROTEIN E-RELATED"/>
    <property type="match status" value="1"/>
</dbReference>
<feature type="compositionally biased region" description="Basic and acidic residues" evidence="4">
    <location>
        <begin position="1"/>
        <end position="22"/>
    </location>
</feature>
<keyword evidence="9" id="KW-1185">Reference proteome</keyword>
<dbReference type="PROSITE" id="PS50921">
    <property type="entry name" value="ANTAR"/>
    <property type="match status" value="1"/>
</dbReference>
<dbReference type="Gene3D" id="3.30.450.40">
    <property type="match status" value="1"/>
</dbReference>
<feature type="domain" description="PPM-type phosphatase" evidence="7">
    <location>
        <begin position="595"/>
        <end position="802"/>
    </location>
</feature>
<evidence type="ECO:0000313" key="8">
    <source>
        <dbReference type="EMBL" id="AXI81683.1"/>
    </source>
</evidence>
<dbReference type="GO" id="GO:0016791">
    <property type="term" value="F:phosphatase activity"/>
    <property type="evidence" value="ECO:0007669"/>
    <property type="project" value="TreeGrafter"/>
</dbReference>
<dbReference type="AlphaFoldDB" id="A0A345T6S8"/>
<dbReference type="Gene3D" id="3.60.40.10">
    <property type="entry name" value="PPM-type phosphatase domain"/>
    <property type="match status" value="1"/>
</dbReference>
<gene>
    <name evidence="8" type="ORF">C7M71_026735</name>
</gene>
<evidence type="ECO:0000259" key="5">
    <source>
        <dbReference type="PROSITE" id="PS50113"/>
    </source>
</evidence>
<evidence type="ECO:0000259" key="6">
    <source>
        <dbReference type="PROSITE" id="PS50921"/>
    </source>
</evidence>